<sequence>MMNEVVIVDAIRTPMGRSKGGMFRNTRAEELSARLIQGLLDRNDALDPADVEDVIWGCVQQTLEQGFNIARNAMLKTSLPHTVAGQTVNRLCGSSMQALHTAARSIMVGDGDVFIIGGVEHMGHVPMNHGIDFDPELAKYTAKAAGMMGLTAEMLAIMHKVSRQEQDEFGYRSHQLAHKATVEGRFKKEILAMEAHDETGGLRLYDFDEVIRPESTIEDMAKLRPVFNPKDGTVTAATSSAISDGAAAMLVMSREKAEALGLKPIAKIVSMGVAGCDPSIMGFGPVPAVNKALKRAGMKLSDIDLFELNEAFAAQSIAVLDGLGMRDNWQDKVNLNGGAIALGHPLGCSGARISTTLLRLMEDKDKEFGISTMCIGLGQGIATVFQRLN</sequence>
<dbReference type="NCBIfam" id="TIGR02445">
    <property type="entry name" value="fadA"/>
    <property type="match status" value="1"/>
</dbReference>
<comment type="function">
    <text evidence="8">Catalyzes the final step of fatty acid oxidation in which acetyl-CoA is released and the CoA ester of a fatty acid two carbons shorter is formed.</text>
</comment>
<dbReference type="NCBIfam" id="TIGR01930">
    <property type="entry name" value="AcCoA-C-Actrans"/>
    <property type="match status" value="1"/>
</dbReference>
<dbReference type="NCBIfam" id="NF006510">
    <property type="entry name" value="PRK08947.1"/>
    <property type="match status" value="1"/>
</dbReference>
<dbReference type="InterPro" id="IPR016039">
    <property type="entry name" value="Thiolase-like"/>
</dbReference>
<dbReference type="InterPro" id="IPR020616">
    <property type="entry name" value="Thiolase_N"/>
</dbReference>
<dbReference type="Pfam" id="PF00108">
    <property type="entry name" value="Thiolase_N"/>
    <property type="match status" value="1"/>
</dbReference>
<comment type="pathway">
    <text evidence="8">Lipid metabolism; fatty acid beta-oxidation.</text>
</comment>
<evidence type="ECO:0000313" key="10">
    <source>
        <dbReference type="EMBL" id="AUD77715.1"/>
    </source>
</evidence>
<comment type="subcellular location">
    <subcellularLocation>
        <location evidence="8">Cytoplasm</location>
    </subcellularLocation>
</comment>
<evidence type="ECO:0000256" key="5">
    <source>
        <dbReference type="ARBA" id="ARBA00022963"/>
    </source>
</evidence>
<dbReference type="GO" id="GO:0010124">
    <property type="term" value="P:phenylacetate catabolic process"/>
    <property type="evidence" value="ECO:0007669"/>
    <property type="project" value="TreeGrafter"/>
</dbReference>
<comment type="catalytic activity">
    <reaction evidence="8">
        <text>an acyl-CoA + acetyl-CoA = a 3-oxoacyl-CoA + CoA</text>
        <dbReference type="Rhea" id="RHEA:21564"/>
        <dbReference type="ChEBI" id="CHEBI:57287"/>
        <dbReference type="ChEBI" id="CHEBI:57288"/>
        <dbReference type="ChEBI" id="CHEBI:58342"/>
        <dbReference type="ChEBI" id="CHEBI:90726"/>
        <dbReference type="EC" id="2.3.1.16"/>
    </reaction>
</comment>
<dbReference type="InterPro" id="IPR012805">
    <property type="entry name" value="FadA"/>
</dbReference>
<comment type="subunit">
    <text evidence="8">Heterotetramer of two alpha chains (FadB) and two beta chains (FadA).</text>
</comment>
<feature type="active site" description="Proton acceptor" evidence="8">
    <location>
        <position position="344"/>
    </location>
</feature>
<dbReference type="GO" id="GO:0003988">
    <property type="term" value="F:acetyl-CoA C-acyltransferase activity"/>
    <property type="evidence" value="ECO:0007669"/>
    <property type="project" value="UniProtKB-UniRule"/>
</dbReference>
<protein>
    <recommendedName>
        <fullName evidence="8">3-ketoacyl-CoA thiolase</fullName>
        <ecNumber evidence="8">2.3.1.16</ecNumber>
    </recommendedName>
    <alternativeName>
        <fullName evidence="8">Acetyl-CoA acyltransferase</fullName>
    </alternativeName>
    <alternativeName>
        <fullName evidence="8">Beta-ketothiolase</fullName>
    </alternativeName>
    <alternativeName>
        <fullName evidence="8">Fatty acid oxidation complex subunit beta</fullName>
    </alternativeName>
</protein>
<dbReference type="KEGG" id="kpd:CW740_00075"/>
<dbReference type="PROSITE" id="PS00737">
    <property type="entry name" value="THIOLASE_2"/>
    <property type="match status" value="1"/>
</dbReference>
<feature type="active site" description="Acyl-thioester intermediate" evidence="8">
    <location>
        <position position="92"/>
    </location>
</feature>
<organism evidence="10 11">
    <name type="scientific">Kangiella profundi</name>
    <dbReference type="NCBI Taxonomy" id="1561924"/>
    <lineage>
        <taxon>Bacteria</taxon>
        <taxon>Pseudomonadati</taxon>
        <taxon>Pseudomonadota</taxon>
        <taxon>Gammaproteobacteria</taxon>
        <taxon>Kangiellales</taxon>
        <taxon>Kangiellaceae</taxon>
        <taxon>Kangiella</taxon>
    </lineage>
</organism>
<dbReference type="Gene3D" id="3.40.47.10">
    <property type="match status" value="2"/>
</dbReference>
<reference evidence="10 11" key="1">
    <citation type="submission" date="2017-12" db="EMBL/GenBank/DDBJ databases">
        <title>Kangiella profundi FT102 completed genome.</title>
        <authorList>
            <person name="Xu J."/>
            <person name="Wang J."/>
            <person name="Lu Y."/>
        </authorList>
    </citation>
    <scope>NUCLEOTIDE SEQUENCE [LARGE SCALE GENOMIC DNA]</scope>
    <source>
        <strain evidence="10 11">FT102</strain>
    </source>
</reference>
<gene>
    <name evidence="8" type="primary">fadA</name>
    <name evidence="10" type="ORF">CW740_00075</name>
</gene>
<dbReference type="CDD" id="cd00751">
    <property type="entry name" value="thiolase"/>
    <property type="match status" value="1"/>
</dbReference>
<keyword evidence="2 8" id="KW-0963">Cytoplasm</keyword>
<keyword evidence="5 8" id="KW-0442">Lipid degradation</keyword>
<dbReference type="Pfam" id="PF02803">
    <property type="entry name" value="Thiolase_C"/>
    <property type="match status" value="1"/>
</dbReference>
<evidence type="ECO:0000256" key="6">
    <source>
        <dbReference type="ARBA" id="ARBA00023098"/>
    </source>
</evidence>
<dbReference type="InterPro" id="IPR002155">
    <property type="entry name" value="Thiolase"/>
</dbReference>
<evidence type="ECO:0000313" key="11">
    <source>
        <dbReference type="Proteomes" id="UP000232693"/>
    </source>
</evidence>
<evidence type="ECO:0000256" key="1">
    <source>
        <dbReference type="ARBA" id="ARBA00010982"/>
    </source>
</evidence>
<keyword evidence="7 8" id="KW-0012">Acyltransferase</keyword>
<dbReference type="PANTHER" id="PTHR43853">
    <property type="entry name" value="3-KETOACYL-COA THIOLASE, PEROXISOMAL"/>
    <property type="match status" value="1"/>
</dbReference>
<dbReference type="InterPro" id="IPR020615">
    <property type="entry name" value="Thiolase_acyl_enz_int_AS"/>
</dbReference>
<dbReference type="EC" id="2.3.1.16" evidence="8"/>
<dbReference type="EMBL" id="CP025120">
    <property type="protein sequence ID" value="AUD77715.1"/>
    <property type="molecule type" value="Genomic_DNA"/>
</dbReference>
<dbReference type="AlphaFoldDB" id="A0A2K9A1F4"/>
<dbReference type="PANTHER" id="PTHR43853:SF11">
    <property type="entry name" value="3-KETOACYL-COA THIOLASE FADA"/>
    <property type="match status" value="1"/>
</dbReference>
<feature type="active site" description="Proton acceptor" evidence="8">
    <location>
        <position position="374"/>
    </location>
</feature>
<dbReference type="GO" id="GO:0005737">
    <property type="term" value="C:cytoplasm"/>
    <property type="evidence" value="ECO:0007669"/>
    <property type="project" value="UniProtKB-SubCell"/>
</dbReference>
<accession>A0A2K9A1F4</accession>
<name>A0A2K9A1F4_9GAMM</name>
<evidence type="ECO:0000256" key="7">
    <source>
        <dbReference type="ARBA" id="ARBA00023315"/>
    </source>
</evidence>
<keyword evidence="11" id="KW-1185">Reference proteome</keyword>
<dbReference type="SUPFAM" id="SSF53901">
    <property type="entry name" value="Thiolase-like"/>
    <property type="match status" value="2"/>
</dbReference>
<dbReference type="InterPro" id="IPR050215">
    <property type="entry name" value="Thiolase-like_sf_Thiolase"/>
</dbReference>
<proteinExistence type="inferred from homology"/>
<dbReference type="InterPro" id="IPR020613">
    <property type="entry name" value="Thiolase_CS"/>
</dbReference>
<dbReference type="InterPro" id="IPR020617">
    <property type="entry name" value="Thiolase_C"/>
</dbReference>
<dbReference type="PIRSF" id="PIRSF000429">
    <property type="entry name" value="Ac-CoA_Ac_transf"/>
    <property type="match status" value="1"/>
</dbReference>
<evidence type="ECO:0000256" key="3">
    <source>
        <dbReference type="ARBA" id="ARBA00022679"/>
    </source>
</evidence>
<dbReference type="PROSITE" id="PS00098">
    <property type="entry name" value="THIOLASE_1"/>
    <property type="match status" value="1"/>
</dbReference>
<comment type="similarity">
    <text evidence="1 8 9">Belongs to the thiolase-like superfamily. Thiolase family.</text>
</comment>
<dbReference type="Proteomes" id="UP000232693">
    <property type="component" value="Chromosome"/>
</dbReference>
<dbReference type="PROSITE" id="PS00099">
    <property type="entry name" value="THIOLASE_3"/>
    <property type="match status" value="1"/>
</dbReference>
<dbReference type="HAMAP" id="MF_01620">
    <property type="entry name" value="FadA"/>
    <property type="match status" value="1"/>
</dbReference>
<dbReference type="GO" id="GO:0006635">
    <property type="term" value="P:fatty acid beta-oxidation"/>
    <property type="evidence" value="ECO:0007669"/>
    <property type="project" value="UniProtKB-UniRule"/>
</dbReference>
<dbReference type="InterPro" id="IPR020610">
    <property type="entry name" value="Thiolase_AS"/>
</dbReference>
<evidence type="ECO:0000256" key="9">
    <source>
        <dbReference type="RuleBase" id="RU003557"/>
    </source>
</evidence>
<dbReference type="FunFam" id="3.40.47.10:FF:000010">
    <property type="entry name" value="Acetyl-CoA acetyltransferase (Thiolase)"/>
    <property type="match status" value="1"/>
</dbReference>
<evidence type="ECO:0000256" key="8">
    <source>
        <dbReference type="HAMAP-Rule" id="MF_01620"/>
    </source>
</evidence>
<keyword evidence="6 8" id="KW-0443">Lipid metabolism</keyword>
<dbReference type="OrthoDB" id="9764638at2"/>
<dbReference type="UniPathway" id="UPA00659"/>
<keyword evidence="4 8" id="KW-0276">Fatty acid metabolism</keyword>
<evidence type="ECO:0000256" key="4">
    <source>
        <dbReference type="ARBA" id="ARBA00022832"/>
    </source>
</evidence>
<keyword evidence="3 8" id="KW-0808">Transferase</keyword>
<evidence type="ECO:0000256" key="2">
    <source>
        <dbReference type="ARBA" id="ARBA00022490"/>
    </source>
</evidence>